<keyword evidence="7 8" id="KW-0472">Membrane</keyword>
<evidence type="ECO:0000256" key="5">
    <source>
        <dbReference type="ARBA" id="ARBA00022692"/>
    </source>
</evidence>
<evidence type="ECO:0000256" key="3">
    <source>
        <dbReference type="ARBA" id="ARBA00022448"/>
    </source>
</evidence>
<evidence type="ECO:0000313" key="9">
    <source>
        <dbReference type="EMBL" id="KLV08689.1"/>
    </source>
</evidence>
<dbReference type="EMBL" id="LDOU01000013">
    <property type="protein sequence ID" value="KLV08689.1"/>
    <property type="molecule type" value="Genomic_DNA"/>
</dbReference>
<feature type="transmembrane region" description="Helical" evidence="8">
    <location>
        <begin position="223"/>
        <end position="247"/>
    </location>
</feature>
<feature type="transmembrane region" description="Helical" evidence="8">
    <location>
        <begin position="73"/>
        <end position="99"/>
    </location>
</feature>
<dbReference type="RefSeq" id="WP_047885616.1">
    <property type="nucleotide sequence ID" value="NZ_LDOU01000013.1"/>
</dbReference>
<keyword evidence="4" id="KW-1003">Cell membrane</keyword>
<feature type="transmembrane region" description="Helical" evidence="8">
    <location>
        <begin position="319"/>
        <end position="347"/>
    </location>
</feature>
<name>A0A0J1HAL5_9GAMM</name>
<feature type="transmembrane region" description="Helical" evidence="8">
    <location>
        <begin position="286"/>
        <end position="304"/>
    </location>
</feature>
<evidence type="ECO:0000256" key="6">
    <source>
        <dbReference type="ARBA" id="ARBA00022989"/>
    </source>
</evidence>
<organism evidence="9 10">
    <name type="scientific">Photobacterium ganghwense</name>
    <dbReference type="NCBI Taxonomy" id="320778"/>
    <lineage>
        <taxon>Bacteria</taxon>
        <taxon>Pseudomonadati</taxon>
        <taxon>Pseudomonadota</taxon>
        <taxon>Gammaproteobacteria</taxon>
        <taxon>Vibrionales</taxon>
        <taxon>Vibrionaceae</taxon>
        <taxon>Photobacterium</taxon>
    </lineage>
</organism>
<dbReference type="STRING" id="320778.ABT57_12745"/>
<evidence type="ECO:0000256" key="1">
    <source>
        <dbReference type="ARBA" id="ARBA00004651"/>
    </source>
</evidence>
<gene>
    <name evidence="9" type="ORF">ABT57_12745</name>
</gene>
<comment type="similarity">
    <text evidence="2">Belongs to the autoinducer-2 exporter (AI-2E) (TC 2.A.86) family.</text>
</comment>
<protein>
    <submittedName>
        <fullName evidence="9">Hipothetical membrane protein</fullName>
    </submittedName>
</protein>
<dbReference type="OrthoDB" id="106838at2"/>
<evidence type="ECO:0000256" key="2">
    <source>
        <dbReference type="ARBA" id="ARBA00009773"/>
    </source>
</evidence>
<dbReference type="PANTHER" id="PTHR21716:SF67">
    <property type="entry name" value="TRANSPORT PROTEIN YDIK-RELATED"/>
    <property type="match status" value="1"/>
</dbReference>
<dbReference type="PATRIC" id="fig|320778.3.peg.2781"/>
<dbReference type="Pfam" id="PF01594">
    <property type="entry name" value="AI-2E_transport"/>
    <property type="match status" value="1"/>
</dbReference>
<comment type="subcellular location">
    <subcellularLocation>
        <location evidence="1">Cell membrane</location>
        <topology evidence="1">Multi-pass membrane protein</topology>
    </subcellularLocation>
</comment>
<feature type="transmembrane region" description="Helical" evidence="8">
    <location>
        <begin position="43"/>
        <end position="61"/>
    </location>
</feature>
<reference evidence="9 10" key="1">
    <citation type="submission" date="2015-05" db="EMBL/GenBank/DDBJ databases">
        <title>Photobacterium galathea sp. nov.</title>
        <authorList>
            <person name="Machado H."/>
            <person name="Gram L."/>
        </authorList>
    </citation>
    <scope>NUCLEOTIDE SEQUENCE [LARGE SCALE GENOMIC DNA]</scope>
    <source>
        <strain evidence="9 10">DSM 22954</strain>
    </source>
</reference>
<dbReference type="GO" id="GO:0005886">
    <property type="term" value="C:plasma membrane"/>
    <property type="evidence" value="ECO:0007669"/>
    <property type="project" value="UniProtKB-SubCell"/>
</dbReference>
<keyword evidence="3" id="KW-0813">Transport</keyword>
<keyword evidence="6 8" id="KW-1133">Transmembrane helix</keyword>
<dbReference type="InterPro" id="IPR002549">
    <property type="entry name" value="AI-2E-like"/>
</dbReference>
<keyword evidence="5 8" id="KW-0812">Transmembrane</keyword>
<evidence type="ECO:0000256" key="8">
    <source>
        <dbReference type="SAM" id="Phobius"/>
    </source>
</evidence>
<dbReference type="Proteomes" id="UP000035909">
    <property type="component" value="Unassembled WGS sequence"/>
</dbReference>
<proteinExistence type="inferred from homology"/>
<feature type="transmembrane region" description="Helical" evidence="8">
    <location>
        <begin position="161"/>
        <end position="188"/>
    </location>
</feature>
<comment type="caution">
    <text evidence="9">The sequence shown here is derived from an EMBL/GenBank/DDBJ whole genome shotgun (WGS) entry which is preliminary data.</text>
</comment>
<feature type="transmembrane region" description="Helical" evidence="8">
    <location>
        <begin position="20"/>
        <end position="37"/>
    </location>
</feature>
<sequence length="373" mass="39701">MNNQNPQHSESSSAFINNMVESAIRIGLLFVLVVWTYDIIKPFLIPVLWGAIIAVALMPVTKKLANWLNGKESLAATLLALLGVLVLIVPLILVMGSIYDGIIRLTEVFQAGEIRIPGPTDRIAAIPVIGDKLYSIWSLFSTNLEQAITNYLPQIKTAVGAFAGILGSGVITVVMSVISLLIAAAFMANAESMSKAVKTVSIRIAGPKGEQWASLIAATIRSVLLGVVGVAFIQAILIGAAFFVFGIPAAGGLTLLVFILAIAQLPALIIVLPVIIYVFSYMDTTPATIFTVWVLLAGLSDNILKPMLMGRGVEIPMPVILIGAIGGMLVSGIIGLFVGAVVLAIWYELFTHWVRTPVGQPEKADETALNTED</sequence>
<evidence type="ECO:0000256" key="7">
    <source>
        <dbReference type="ARBA" id="ARBA00023136"/>
    </source>
</evidence>
<evidence type="ECO:0000256" key="4">
    <source>
        <dbReference type="ARBA" id="ARBA00022475"/>
    </source>
</evidence>
<keyword evidence="10" id="KW-1185">Reference proteome</keyword>
<feature type="transmembrane region" description="Helical" evidence="8">
    <location>
        <begin position="253"/>
        <end position="279"/>
    </location>
</feature>
<accession>A0A0J1HAL5</accession>
<dbReference type="AlphaFoldDB" id="A0A0J1HAL5"/>
<dbReference type="PANTHER" id="PTHR21716">
    <property type="entry name" value="TRANSMEMBRANE PROTEIN"/>
    <property type="match status" value="1"/>
</dbReference>
<evidence type="ECO:0000313" key="10">
    <source>
        <dbReference type="Proteomes" id="UP000035909"/>
    </source>
</evidence>